<evidence type="ECO:0000313" key="2">
    <source>
        <dbReference type="EMBL" id="KAD2804059.1"/>
    </source>
</evidence>
<protein>
    <submittedName>
        <fullName evidence="2">Uncharacterized protein</fullName>
    </submittedName>
</protein>
<gene>
    <name evidence="2" type="ORF">E3N88_37436</name>
</gene>
<dbReference type="EMBL" id="SZYD01000018">
    <property type="protein sequence ID" value="KAD2804059.1"/>
    <property type="molecule type" value="Genomic_DNA"/>
</dbReference>
<name>A0A5N6LR75_9ASTR</name>
<evidence type="ECO:0000313" key="3">
    <source>
        <dbReference type="Proteomes" id="UP000326396"/>
    </source>
</evidence>
<organism evidence="2 3">
    <name type="scientific">Mikania micrantha</name>
    <name type="common">bitter vine</name>
    <dbReference type="NCBI Taxonomy" id="192012"/>
    <lineage>
        <taxon>Eukaryota</taxon>
        <taxon>Viridiplantae</taxon>
        <taxon>Streptophyta</taxon>
        <taxon>Embryophyta</taxon>
        <taxon>Tracheophyta</taxon>
        <taxon>Spermatophyta</taxon>
        <taxon>Magnoliopsida</taxon>
        <taxon>eudicotyledons</taxon>
        <taxon>Gunneridae</taxon>
        <taxon>Pentapetalae</taxon>
        <taxon>asterids</taxon>
        <taxon>campanulids</taxon>
        <taxon>Asterales</taxon>
        <taxon>Asteraceae</taxon>
        <taxon>Asteroideae</taxon>
        <taxon>Heliantheae alliance</taxon>
        <taxon>Eupatorieae</taxon>
        <taxon>Mikania</taxon>
    </lineage>
</organism>
<dbReference type="AlphaFoldDB" id="A0A5N6LR75"/>
<keyword evidence="3" id="KW-1185">Reference proteome</keyword>
<comment type="caution">
    <text evidence="2">The sequence shown here is derived from an EMBL/GenBank/DDBJ whole genome shotgun (WGS) entry which is preliminary data.</text>
</comment>
<sequence length="122" mass="13684">MCVYIRLHHRSGNHHHRAVTATTTIEHLRQPPPPTASGNHCQRSGCFSPSLRPATSTKPHLTIGPTKLTIWLAGDLRSPETVAGNERIRWWQFGVPGENDGLGEEYSRRKSRPITLATRLVF</sequence>
<accession>A0A5N6LR75</accession>
<reference evidence="2 3" key="1">
    <citation type="submission" date="2019-05" db="EMBL/GenBank/DDBJ databases">
        <title>Mikania micrantha, genome provides insights into the molecular mechanism of rapid growth.</title>
        <authorList>
            <person name="Liu B."/>
        </authorList>
    </citation>
    <scope>NUCLEOTIDE SEQUENCE [LARGE SCALE GENOMIC DNA]</scope>
    <source>
        <strain evidence="2">NLD-2019</strain>
        <tissue evidence="2">Leaf</tissue>
    </source>
</reference>
<feature type="compositionally biased region" description="Polar residues" evidence="1">
    <location>
        <begin position="36"/>
        <end position="59"/>
    </location>
</feature>
<evidence type="ECO:0000256" key="1">
    <source>
        <dbReference type="SAM" id="MobiDB-lite"/>
    </source>
</evidence>
<feature type="region of interest" description="Disordered" evidence="1">
    <location>
        <begin position="28"/>
        <end position="60"/>
    </location>
</feature>
<dbReference type="Proteomes" id="UP000326396">
    <property type="component" value="Linkage Group LG8"/>
</dbReference>
<proteinExistence type="predicted"/>